<evidence type="ECO:0000313" key="9">
    <source>
        <dbReference type="EMBL" id="CAG8974446.1"/>
    </source>
</evidence>
<gene>
    <name evidence="9" type="ORF">HYALB_00004142</name>
</gene>
<keyword evidence="2 7" id="KW-0812">Transmembrane</keyword>
<reference evidence="9" key="1">
    <citation type="submission" date="2021-07" db="EMBL/GenBank/DDBJ databases">
        <authorList>
            <person name="Durling M."/>
        </authorList>
    </citation>
    <scope>NUCLEOTIDE SEQUENCE</scope>
</reference>
<accession>A0A9N9Q5J0</accession>
<comment type="subcellular location">
    <subcellularLocation>
        <location evidence="1">Membrane</location>
        <topology evidence="1">Multi-pass membrane protein</topology>
    </subcellularLocation>
</comment>
<dbReference type="InterPro" id="IPR049326">
    <property type="entry name" value="Rhodopsin_dom_fungi"/>
</dbReference>
<feature type="domain" description="Rhodopsin" evidence="8">
    <location>
        <begin position="162"/>
        <end position="263"/>
    </location>
</feature>
<evidence type="ECO:0000313" key="10">
    <source>
        <dbReference type="Proteomes" id="UP000701801"/>
    </source>
</evidence>
<name>A0A9N9Q5J0_9HELO</name>
<dbReference type="OrthoDB" id="444631at2759"/>
<sequence length="298" mass="33776">MDYKLREVIETGVICILFPIFAVCLRFYARYRLKSFWWDDWLIIPAVLCNTGSVIAQFYSAARGKLGHKYTSTILPPDTPGGWPRNDPITLNYEQAKYAITILATLTLSISKISVLLMYRRIFARRKWFSHVTTVVFTRYNSGFSNSLFMGGCFHFRIHLPFYIALPSSVIATDFLVLSLPIPVVWGLQLPVKQRLAVVGMFLLGTVVCAAGVTRFIVFQASMKTWANNHQTYDCANAIMWTNVEAFLAIVSACLPTFRPLFKSLKETTIDSYNRAGETNRPSSSHSLHKLTRSNDDS</sequence>
<dbReference type="PANTHER" id="PTHR33048:SF47">
    <property type="entry name" value="INTEGRAL MEMBRANE PROTEIN-RELATED"/>
    <property type="match status" value="1"/>
</dbReference>
<feature type="transmembrane region" description="Helical" evidence="7">
    <location>
        <begin position="12"/>
        <end position="29"/>
    </location>
</feature>
<dbReference type="PANTHER" id="PTHR33048">
    <property type="entry name" value="PTH11-LIKE INTEGRAL MEMBRANE PROTEIN (AFU_ORTHOLOGUE AFUA_5G11245)"/>
    <property type="match status" value="1"/>
</dbReference>
<dbReference type="InterPro" id="IPR052337">
    <property type="entry name" value="SAT4-like"/>
</dbReference>
<feature type="region of interest" description="Disordered" evidence="6">
    <location>
        <begin position="273"/>
        <end position="298"/>
    </location>
</feature>
<proteinExistence type="inferred from homology"/>
<dbReference type="Proteomes" id="UP000701801">
    <property type="component" value="Unassembled WGS sequence"/>
</dbReference>
<comment type="caution">
    <text evidence="9">The sequence shown here is derived from an EMBL/GenBank/DDBJ whole genome shotgun (WGS) entry which is preliminary data.</text>
</comment>
<feature type="domain" description="Rhodopsin" evidence="8">
    <location>
        <begin position="25"/>
        <end position="138"/>
    </location>
</feature>
<dbReference type="GO" id="GO:0016020">
    <property type="term" value="C:membrane"/>
    <property type="evidence" value="ECO:0007669"/>
    <property type="project" value="UniProtKB-SubCell"/>
</dbReference>
<feature type="transmembrane region" description="Helical" evidence="7">
    <location>
        <begin position="198"/>
        <end position="218"/>
    </location>
</feature>
<protein>
    <recommendedName>
        <fullName evidence="8">Rhodopsin domain-containing protein</fullName>
    </recommendedName>
</protein>
<evidence type="ECO:0000256" key="1">
    <source>
        <dbReference type="ARBA" id="ARBA00004141"/>
    </source>
</evidence>
<evidence type="ECO:0000256" key="7">
    <source>
        <dbReference type="SAM" id="Phobius"/>
    </source>
</evidence>
<evidence type="ECO:0000256" key="4">
    <source>
        <dbReference type="ARBA" id="ARBA00023136"/>
    </source>
</evidence>
<dbReference type="AlphaFoldDB" id="A0A9N9Q5J0"/>
<evidence type="ECO:0000259" key="8">
    <source>
        <dbReference type="Pfam" id="PF20684"/>
    </source>
</evidence>
<evidence type="ECO:0000256" key="2">
    <source>
        <dbReference type="ARBA" id="ARBA00022692"/>
    </source>
</evidence>
<feature type="transmembrane region" description="Helical" evidence="7">
    <location>
        <begin position="98"/>
        <end position="119"/>
    </location>
</feature>
<evidence type="ECO:0000256" key="3">
    <source>
        <dbReference type="ARBA" id="ARBA00022989"/>
    </source>
</evidence>
<dbReference type="Pfam" id="PF20684">
    <property type="entry name" value="Fung_rhodopsin"/>
    <property type="match status" value="2"/>
</dbReference>
<evidence type="ECO:0000256" key="6">
    <source>
        <dbReference type="SAM" id="MobiDB-lite"/>
    </source>
</evidence>
<feature type="transmembrane region" description="Helical" evidence="7">
    <location>
        <begin position="41"/>
        <end position="62"/>
    </location>
</feature>
<organism evidence="9 10">
    <name type="scientific">Hymenoscyphus albidus</name>
    <dbReference type="NCBI Taxonomy" id="595503"/>
    <lineage>
        <taxon>Eukaryota</taxon>
        <taxon>Fungi</taxon>
        <taxon>Dikarya</taxon>
        <taxon>Ascomycota</taxon>
        <taxon>Pezizomycotina</taxon>
        <taxon>Leotiomycetes</taxon>
        <taxon>Helotiales</taxon>
        <taxon>Helotiaceae</taxon>
        <taxon>Hymenoscyphus</taxon>
    </lineage>
</organism>
<keyword evidence="4 7" id="KW-0472">Membrane</keyword>
<keyword evidence="3 7" id="KW-1133">Transmembrane helix</keyword>
<evidence type="ECO:0000256" key="5">
    <source>
        <dbReference type="ARBA" id="ARBA00038359"/>
    </source>
</evidence>
<feature type="transmembrane region" description="Helical" evidence="7">
    <location>
        <begin position="164"/>
        <end position="186"/>
    </location>
</feature>
<dbReference type="EMBL" id="CAJVRM010000104">
    <property type="protein sequence ID" value="CAG8974446.1"/>
    <property type="molecule type" value="Genomic_DNA"/>
</dbReference>
<comment type="similarity">
    <text evidence="5">Belongs to the SAT4 family.</text>
</comment>
<keyword evidence="10" id="KW-1185">Reference proteome</keyword>